<protein>
    <recommendedName>
        <fullName evidence="3">TrpR like protein, YerC/YecD</fullName>
    </recommendedName>
</protein>
<name>A0ABN6E5Y3_9FIRM</name>
<dbReference type="PANTHER" id="PTHR40080:SF1">
    <property type="entry name" value="TRPR-LIKE PROTEIN YERC_YECD"/>
    <property type="match status" value="1"/>
</dbReference>
<evidence type="ECO:0008006" key="3">
    <source>
        <dbReference type="Google" id="ProtNLM"/>
    </source>
</evidence>
<dbReference type="InterPro" id="IPR013368">
    <property type="entry name" value="YecD_YerC"/>
</dbReference>
<reference evidence="1 2" key="1">
    <citation type="submission" date="2021-02" db="EMBL/GenBank/DDBJ databases">
        <title>Nitrogen-fixing ability and nitrogen fixation related genes of thermophilic fermentative bacteria in the genus Caldicellulosiruptor.</title>
        <authorList>
            <person name="Chen Y."/>
            <person name="Nishihara A."/>
            <person name="Haruta S."/>
        </authorList>
    </citation>
    <scope>NUCLEOTIDE SEQUENCE [LARGE SCALE GENOMIC DNA]</scope>
    <source>
        <strain evidence="1 2">YA01</strain>
    </source>
</reference>
<dbReference type="Pfam" id="PF01371">
    <property type="entry name" value="Trp_repressor"/>
    <property type="match status" value="1"/>
</dbReference>
<proteinExistence type="predicted"/>
<dbReference type="InterPro" id="IPR038116">
    <property type="entry name" value="TrpR-like_sf"/>
</dbReference>
<dbReference type="PIRSF" id="PIRSF012508">
    <property type="entry name" value="YerC"/>
    <property type="match status" value="1"/>
</dbReference>
<evidence type="ECO:0000313" key="1">
    <source>
        <dbReference type="EMBL" id="BCS80811.1"/>
    </source>
</evidence>
<evidence type="ECO:0000313" key="2">
    <source>
        <dbReference type="Proteomes" id="UP000663623"/>
    </source>
</evidence>
<dbReference type="Gene3D" id="1.10.1270.10">
    <property type="entry name" value="TrpR-like"/>
    <property type="match status" value="1"/>
</dbReference>
<dbReference type="InterPro" id="IPR010921">
    <property type="entry name" value="Trp_repressor/repl_initiator"/>
</dbReference>
<sequence>MNEKLKSEMTDHLFEAILELRTIEECYNFFEDLCTVKEIQELSQRFEVAKLLFEGTKYSDITKRTGASPATISRVNRCLNYGADGYRTVLIRLKQKSGLDDEK</sequence>
<organism evidence="1 2">
    <name type="scientific">Caldicellulosiruptor diazotrophicus</name>
    <dbReference type="NCBI Taxonomy" id="2806205"/>
    <lineage>
        <taxon>Bacteria</taxon>
        <taxon>Bacillati</taxon>
        <taxon>Bacillota</taxon>
        <taxon>Bacillota incertae sedis</taxon>
        <taxon>Caldicellulosiruptorales</taxon>
        <taxon>Caldicellulosiruptoraceae</taxon>
        <taxon>Caldicellulosiruptor</taxon>
    </lineage>
</organism>
<accession>A0ABN6E5Y3</accession>
<dbReference type="PANTHER" id="PTHR40080">
    <property type="entry name" value="LMO1763 PROTEIN"/>
    <property type="match status" value="1"/>
</dbReference>
<dbReference type="SUPFAM" id="SSF48295">
    <property type="entry name" value="TrpR-like"/>
    <property type="match status" value="1"/>
</dbReference>
<dbReference type="Proteomes" id="UP000663623">
    <property type="component" value="Chromosome"/>
</dbReference>
<keyword evidence="2" id="KW-1185">Reference proteome</keyword>
<dbReference type="InterPro" id="IPR000831">
    <property type="entry name" value="Trp_repress"/>
</dbReference>
<dbReference type="NCBIfam" id="TIGR02531">
    <property type="entry name" value="yecD_yerC"/>
    <property type="match status" value="1"/>
</dbReference>
<gene>
    <name evidence="1" type="primary">yerC</name>
    <name evidence="1" type="ORF">CaldiYA01_07710</name>
</gene>
<dbReference type="RefSeq" id="WP_207181523.1">
    <property type="nucleotide sequence ID" value="NZ_AP024480.1"/>
</dbReference>
<dbReference type="EMBL" id="AP024480">
    <property type="protein sequence ID" value="BCS80811.1"/>
    <property type="molecule type" value="Genomic_DNA"/>
</dbReference>